<dbReference type="AlphaFoldDB" id="A0A3B5MHN7"/>
<dbReference type="GeneTree" id="ENSGT00940000153931"/>
<keyword evidence="1" id="KW-0547">Nucleotide-binding</keyword>
<evidence type="ECO:0000313" key="5">
    <source>
        <dbReference type="Proteomes" id="UP000261380"/>
    </source>
</evidence>
<dbReference type="GO" id="GO:0042626">
    <property type="term" value="F:ATPase-coupled transmembrane transporter activity"/>
    <property type="evidence" value="ECO:0007669"/>
    <property type="project" value="TreeGrafter"/>
</dbReference>
<sequence length="114" mass="13250">MENPEKGGRRNPLATASLFSKLFLCWLTPLMRRGRKQRLNENDMYDVLPEDRSENLGEDLQRIWTQEVRSARKELRDPKLTRVLAKAYGKSYALAGLYVFSLVCSGSYLYFINN</sequence>
<keyword evidence="3" id="KW-0472">Membrane</keyword>
<reference evidence="4" key="2">
    <citation type="submission" date="2025-09" db="UniProtKB">
        <authorList>
            <consortium name="Ensembl"/>
        </authorList>
    </citation>
    <scope>IDENTIFICATION</scope>
</reference>
<dbReference type="GO" id="GO:0005886">
    <property type="term" value="C:plasma membrane"/>
    <property type="evidence" value="ECO:0007669"/>
    <property type="project" value="TreeGrafter"/>
</dbReference>
<dbReference type="PANTHER" id="PTHR24223:SF357">
    <property type="entry name" value="ATP-BINDING CASSETTE SUB-FAMILY C MEMBER 4"/>
    <property type="match status" value="1"/>
</dbReference>
<evidence type="ECO:0000313" key="4">
    <source>
        <dbReference type="Ensembl" id="ENSXCOP00000023130.1"/>
    </source>
</evidence>
<evidence type="ECO:0000256" key="1">
    <source>
        <dbReference type="ARBA" id="ARBA00022741"/>
    </source>
</evidence>
<keyword evidence="5" id="KW-1185">Reference proteome</keyword>
<reference evidence="4" key="1">
    <citation type="submission" date="2025-08" db="UniProtKB">
        <authorList>
            <consortium name="Ensembl"/>
        </authorList>
    </citation>
    <scope>IDENTIFICATION</scope>
</reference>
<evidence type="ECO:0000256" key="3">
    <source>
        <dbReference type="SAM" id="Phobius"/>
    </source>
</evidence>
<dbReference type="InterPro" id="IPR050173">
    <property type="entry name" value="ABC_transporter_C-like"/>
</dbReference>
<accession>A0A3B5MHN7</accession>
<dbReference type="Ensembl" id="ENSXCOT00000023408.1">
    <property type="protein sequence ID" value="ENSXCOP00000023130.1"/>
    <property type="gene ID" value="ENSXCOG00000017285.1"/>
</dbReference>
<dbReference type="PANTHER" id="PTHR24223">
    <property type="entry name" value="ATP-BINDING CASSETTE SUB-FAMILY C"/>
    <property type="match status" value="1"/>
</dbReference>
<organism evidence="4 5">
    <name type="scientific">Xiphophorus couchianus</name>
    <name type="common">Monterrey platyfish</name>
    <dbReference type="NCBI Taxonomy" id="32473"/>
    <lineage>
        <taxon>Eukaryota</taxon>
        <taxon>Metazoa</taxon>
        <taxon>Chordata</taxon>
        <taxon>Craniata</taxon>
        <taxon>Vertebrata</taxon>
        <taxon>Euteleostomi</taxon>
        <taxon>Actinopterygii</taxon>
        <taxon>Neopterygii</taxon>
        <taxon>Teleostei</taxon>
        <taxon>Neoteleostei</taxon>
        <taxon>Acanthomorphata</taxon>
        <taxon>Ovalentaria</taxon>
        <taxon>Atherinomorphae</taxon>
        <taxon>Cyprinodontiformes</taxon>
        <taxon>Poeciliidae</taxon>
        <taxon>Poeciliinae</taxon>
        <taxon>Xiphophorus</taxon>
    </lineage>
</organism>
<keyword evidence="3" id="KW-1133">Transmembrane helix</keyword>
<name>A0A3B5MHN7_9TELE</name>
<protein>
    <submittedName>
        <fullName evidence="4">Uncharacterized protein</fullName>
    </submittedName>
</protein>
<keyword evidence="3" id="KW-0812">Transmembrane</keyword>
<keyword evidence="2" id="KW-0067">ATP-binding</keyword>
<dbReference type="GO" id="GO:0005524">
    <property type="term" value="F:ATP binding"/>
    <property type="evidence" value="ECO:0007669"/>
    <property type="project" value="UniProtKB-KW"/>
</dbReference>
<evidence type="ECO:0000256" key="2">
    <source>
        <dbReference type="ARBA" id="ARBA00022840"/>
    </source>
</evidence>
<feature type="transmembrane region" description="Helical" evidence="3">
    <location>
        <begin position="92"/>
        <end position="112"/>
    </location>
</feature>
<dbReference type="STRING" id="32473.ENSXCOP00000023130"/>
<dbReference type="Proteomes" id="UP000261380">
    <property type="component" value="Unplaced"/>
</dbReference>
<proteinExistence type="predicted"/>